<dbReference type="Pfam" id="PF05901">
    <property type="entry name" value="Excalibur"/>
    <property type="match status" value="1"/>
</dbReference>
<evidence type="ECO:0000313" key="3">
    <source>
        <dbReference type="EMBL" id="MDT3331157.1"/>
    </source>
</evidence>
<feature type="domain" description="Excalibur calcium-binding" evidence="2">
    <location>
        <begin position="44"/>
        <end position="103"/>
    </location>
</feature>
<sequence length="105" mass="10654">MAMIAVLAVGLAGAPAAAAVAAPGPAASVTAARMVPAAKPVVKTYKNCTALNKVHRGGVAKAGVTHNKVHGKKRAFGVRPTFSTALYNANKKMDRDKDGIACEKG</sequence>
<feature type="signal peptide" evidence="1">
    <location>
        <begin position="1"/>
        <end position="21"/>
    </location>
</feature>
<feature type="chain" id="PRO_5047494470" evidence="1">
    <location>
        <begin position="22"/>
        <end position="105"/>
    </location>
</feature>
<reference evidence="3 4" key="1">
    <citation type="submission" date="2023-08" db="EMBL/GenBank/DDBJ databases">
        <title>Microbacterium aquilitoris sp. nov. and Microbacterium gwkjibeachense sp. nov., isolated from beach.</title>
        <authorList>
            <person name="Lee S.D."/>
            <person name="Yang H."/>
            <person name="Kim I."/>
        </authorList>
    </citation>
    <scope>NUCLEOTIDE SEQUENCE [LARGE SCALE GENOMIC DNA]</scope>
    <source>
        <strain evidence="3 4">KSW-18</strain>
    </source>
</reference>
<dbReference type="EMBL" id="JAUZVT010000002">
    <property type="protein sequence ID" value="MDT3331157.1"/>
    <property type="molecule type" value="Genomic_DNA"/>
</dbReference>
<gene>
    <name evidence="3" type="ORF">Q9S78_10790</name>
</gene>
<comment type="caution">
    <text evidence="3">The sequence shown here is derived from an EMBL/GenBank/DDBJ whole genome shotgun (WGS) entry which is preliminary data.</text>
</comment>
<keyword evidence="1" id="KW-0732">Signal</keyword>
<evidence type="ECO:0000256" key="1">
    <source>
        <dbReference type="SAM" id="SignalP"/>
    </source>
</evidence>
<dbReference type="SMART" id="SM00894">
    <property type="entry name" value="Excalibur"/>
    <property type="match status" value="1"/>
</dbReference>
<keyword evidence="4" id="KW-1185">Reference proteome</keyword>
<dbReference type="Proteomes" id="UP001262835">
    <property type="component" value="Unassembled WGS sequence"/>
</dbReference>
<evidence type="ECO:0000259" key="2">
    <source>
        <dbReference type="SMART" id="SM00894"/>
    </source>
</evidence>
<organism evidence="3 4">
    <name type="scientific">Microbacterium aquilitoris</name>
    <dbReference type="NCBI Taxonomy" id="3067307"/>
    <lineage>
        <taxon>Bacteria</taxon>
        <taxon>Bacillati</taxon>
        <taxon>Actinomycetota</taxon>
        <taxon>Actinomycetes</taxon>
        <taxon>Micrococcales</taxon>
        <taxon>Microbacteriaceae</taxon>
        <taxon>Microbacterium</taxon>
    </lineage>
</organism>
<evidence type="ECO:0000313" key="4">
    <source>
        <dbReference type="Proteomes" id="UP001262835"/>
    </source>
</evidence>
<accession>A0ABU3GKC5</accession>
<protein>
    <submittedName>
        <fullName evidence="3">Excalibur calcium-binding domain-containing protein</fullName>
    </submittedName>
</protein>
<dbReference type="RefSeq" id="WP_311870206.1">
    <property type="nucleotide sequence ID" value="NZ_JAUZVT010000002.1"/>
</dbReference>
<proteinExistence type="predicted"/>
<dbReference type="InterPro" id="IPR008613">
    <property type="entry name" value="Excalibur_Ca-bd_domain"/>
</dbReference>
<name>A0ABU3GKC5_9MICO</name>